<dbReference type="GO" id="GO:0046872">
    <property type="term" value="F:metal ion binding"/>
    <property type="evidence" value="ECO:0007669"/>
    <property type="project" value="UniProtKB-KW"/>
</dbReference>
<dbReference type="Proteomes" id="UP000324298">
    <property type="component" value="Unassembled WGS sequence"/>
</dbReference>
<keyword evidence="7" id="KW-0732">Signal</keyword>
<organism evidence="9 10">
    <name type="scientific">Oryzomonas rubra</name>
    <dbReference type="NCBI Taxonomy" id="2509454"/>
    <lineage>
        <taxon>Bacteria</taxon>
        <taxon>Pseudomonadati</taxon>
        <taxon>Thermodesulfobacteriota</taxon>
        <taxon>Desulfuromonadia</taxon>
        <taxon>Geobacterales</taxon>
        <taxon>Geobacteraceae</taxon>
        <taxon>Oryzomonas</taxon>
    </lineage>
</organism>
<dbReference type="GO" id="GO:0016020">
    <property type="term" value="C:membrane"/>
    <property type="evidence" value="ECO:0007669"/>
    <property type="project" value="TreeGrafter"/>
</dbReference>
<dbReference type="InterPro" id="IPR051156">
    <property type="entry name" value="Mito/Outer_Membr_Metalloprot"/>
</dbReference>
<dbReference type="Pfam" id="PF01435">
    <property type="entry name" value="Peptidase_M48"/>
    <property type="match status" value="1"/>
</dbReference>
<evidence type="ECO:0000313" key="9">
    <source>
        <dbReference type="EMBL" id="KAA0892330.1"/>
    </source>
</evidence>
<evidence type="ECO:0000256" key="7">
    <source>
        <dbReference type="SAM" id="SignalP"/>
    </source>
</evidence>
<dbReference type="PANTHER" id="PTHR22726">
    <property type="entry name" value="METALLOENDOPEPTIDASE OMA1"/>
    <property type="match status" value="1"/>
</dbReference>
<evidence type="ECO:0000256" key="3">
    <source>
        <dbReference type="ARBA" id="ARBA00022801"/>
    </source>
</evidence>
<evidence type="ECO:0000256" key="4">
    <source>
        <dbReference type="ARBA" id="ARBA00022833"/>
    </source>
</evidence>
<dbReference type="EMBL" id="SRSD01000004">
    <property type="protein sequence ID" value="KAA0892330.1"/>
    <property type="molecule type" value="Genomic_DNA"/>
</dbReference>
<evidence type="ECO:0000313" key="10">
    <source>
        <dbReference type="Proteomes" id="UP000324298"/>
    </source>
</evidence>
<gene>
    <name evidence="9" type="ORF">ET418_08605</name>
</gene>
<evidence type="ECO:0000256" key="1">
    <source>
        <dbReference type="ARBA" id="ARBA00022670"/>
    </source>
</evidence>
<comment type="similarity">
    <text evidence="6">Belongs to the peptidase M48 family.</text>
</comment>
<dbReference type="GO" id="GO:0004222">
    <property type="term" value="F:metalloendopeptidase activity"/>
    <property type="evidence" value="ECO:0007669"/>
    <property type="project" value="InterPro"/>
</dbReference>
<dbReference type="GO" id="GO:0051603">
    <property type="term" value="P:proteolysis involved in protein catabolic process"/>
    <property type="evidence" value="ECO:0007669"/>
    <property type="project" value="TreeGrafter"/>
</dbReference>
<keyword evidence="3 6" id="KW-0378">Hydrolase</keyword>
<keyword evidence="4 6" id="KW-0862">Zinc</keyword>
<keyword evidence="1 6" id="KW-0645">Protease</keyword>
<reference evidence="9 10" key="1">
    <citation type="submission" date="2019-04" db="EMBL/GenBank/DDBJ databases">
        <title>Geobacter ruber sp. nov., ferric-reducing bacteria isolated from paddy soil.</title>
        <authorList>
            <person name="Xu Z."/>
            <person name="Masuda Y."/>
            <person name="Itoh H."/>
            <person name="Senoo K."/>
        </authorList>
    </citation>
    <scope>NUCLEOTIDE SEQUENCE [LARGE SCALE GENOMIC DNA]</scope>
    <source>
        <strain evidence="9 10">Red88</strain>
    </source>
</reference>
<name>A0A5A9XHQ0_9BACT</name>
<feature type="domain" description="Peptidase M48" evidence="8">
    <location>
        <begin position="80"/>
        <end position="267"/>
    </location>
</feature>
<dbReference type="OrthoDB" id="9810445at2"/>
<evidence type="ECO:0000256" key="2">
    <source>
        <dbReference type="ARBA" id="ARBA00022723"/>
    </source>
</evidence>
<proteinExistence type="inferred from homology"/>
<dbReference type="InterPro" id="IPR001915">
    <property type="entry name" value="Peptidase_M48"/>
</dbReference>
<feature type="chain" id="PRO_5023038328" evidence="7">
    <location>
        <begin position="23"/>
        <end position="290"/>
    </location>
</feature>
<dbReference type="PANTHER" id="PTHR22726:SF1">
    <property type="entry name" value="METALLOENDOPEPTIDASE OMA1, MITOCHONDRIAL"/>
    <property type="match status" value="1"/>
</dbReference>
<sequence length="290" mass="31262">MFPSPSAARRMICLLLACLSLAGCRLEDLTPQQIGMIASSVQTIGKASRPVSDEEEYYIGRAVAAQLTATYPLYRNKRLTEYLNLVGQTLALHTEQPTTFGGYHFAVLDTPEINAFACPGGTVLITRGMVASVKNEDELAAVLAHELGHVIHRDGIAAIQSSRWSQALLIIGSQAAREFSSKDTAQLVSLFQGSIDDVVKTLVVNGYGRDQEKKADLAALGYLVAAGYDPQGLVGYLDRLQEAGRGSKGGILATHPGTDERLENVREAGVPSVDRSGFPRRSKRFAEMVP</sequence>
<protein>
    <submittedName>
        <fullName evidence="9">Peptidase M48</fullName>
    </submittedName>
</protein>
<keyword evidence="2" id="KW-0479">Metal-binding</keyword>
<evidence type="ECO:0000259" key="8">
    <source>
        <dbReference type="Pfam" id="PF01435"/>
    </source>
</evidence>
<dbReference type="Gene3D" id="3.30.2010.10">
    <property type="entry name" value="Metalloproteases ('zincins'), catalytic domain"/>
    <property type="match status" value="1"/>
</dbReference>
<keyword evidence="5 6" id="KW-0482">Metalloprotease</keyword>
<keyword evidence="10" id="KW-1185">Reference proteome</keyword>
<accession>A0A5A9XHQ0</accession>
<comment type="cofactor">
    <cofactor evidence="6">
        <name>Zn(2+)</name>
        <dbReference type="ChEBI" id="CHEBI:29105"/>
    </cofactor>
    <text evidence="6">Binds 1 zinc ion per subunit.</text>
</comment>
<evidence type="ECO:0000256" key="6">
    <source>
        <dbReference type="RuleBase" id="RU003983"/>
    </source>
</evidence>
<feature type="signal peptide" evidence="7">
    <location>
        <begin position="1"/>
        <end position="22"/>
    </location>
</feature>
<evidence type="ECO:0000256" key="5">
    <source>
        <dbReference type="ARBA" id="ARBA00023049"/>
    </source>
</evidence>
<dbReference type="AlphaFoldDB" id="A0A5A9XHQ0"/>
<comment type="caution">
    <text evidence="9">The sequence shown here is derived from an EMBL/GenBank/DDBJ whole genome shotgun (WGS) entry which is preliminary data.</text>
</comment>